<protein>
    <recommendedName>
        <fullName evidence="3">DUF5666 domain-containing protein</fullName>
    </recommendedName>
</protein>
<gene>
    <name evidence="4" type="ORF">A2134_02095</name>
</gene>
<evidence type="ECO:0000256" key="2">
    <source>
        <dbReference type="SAM" id="SignalP"/>
    </source>
</evidence>
<dbReference type="STRING" id="1802595.A2134_02095"/>
<name>A0A1G1WC97_9BACT</name>
<feature type="domain" description="DUF5666" evidence="3">
    <location>
        <begin position="159"/>
        <end position="227"/>
    </location>
</feature>
<reference evidence="4 5" key="1">
    <citation type="journal article" date="2016" name="Nat. Commun.">
        <title>Thousands of microbial genomes shed light on interconnected biogeochemical processes in an aquifer system.</title>
        <authorList>
            <person name="Anantharaman K."/>
            <person name="Brown C.T."/>
            <person name="Hug L.A."/>
            <person name="Sharon I."/>
            <person name="Castelle C.J."/>
            <person name="Probst A.J."/>
            <person name="Thomas B.C."/>
            <person name="Singh A."/>
            <person name="Wilkins M.J."/>
            <person name="Karaoz U."/>
            <person name="Brodie E.L."/>
            <person name="Williams K.H."/>
            <person name="Hubbard S.S."/>
            <person name="Banfield J.F."/>
        </authorList>
    </citation>
    <scope>NUCLEOTIDE SEQUENCE [LARGE SCALE GENOMIC DNA]</scope>
</reference>
<dbReference type="EMBL" id="MHCR01000019">
    <property type="protein sequence ID" value="OGY25251.1"/>
    <property type="molecule type" value="Genomic_DNA"/>
</dbReference>
<feature type="signal peptide" evidence="2">
    <location>
        <begin position="1"/>
        <end position="23"/>
    </location>
</feature>
<accession>A0A1G1WC97</accession>
<dbReference type="Pfam" id="PF18914">
    <property type="entry name" value="DUF5666"/>
    <property type="match status" value="1"/>
</dbReference>
<evidence type="ECO:0000313" key="4">
    <source>
        <dbReference type="EMBL" id="OGY25251.1"/>
    </source>
</evidence>
<keyword evidence="1" id="KW-0175">Coiled coil</keyword>
<proteinExistence type="predicted"/>
<evidence type="ECO:0000256" key="1">
    <source>
        <dbReference type="SAM" id="Coils"/>
    </source>
</evidence>
<dbReference type="AlphaFoldDB" id="A0A1G1WC97"/>
<feature type="chain" id="PRO_5009581168" description="DUF5666 domain-containing protein" evidence="2">
    <location>
        <begin position="24"/>
        <end position="252"/>
    </location>
</feature>
<dbReference type="InterPro" id="IPR043724">
    <property type="entry name" value="DUF5666"/>
</dbReference>
<evidence type="ECO:0000313" key="5">
    <source>
        <dbReference type="Proteomes" id="UP000178162"/>
    </source>
</evidence>
<organism evidence="4 5">
    <name type="scientific">Candidatus Woykebacteria bacterium RBG_16_39_9b</name>
    <dbReference type="NCBI Taxonomy" id="1802595"/>
    <lineage>
        <taxon>Bacteria</taxon>
        <taxon>Candidatus Woykeibacteriota</taxon>
    </lineage>
</organism>
<evidence type="ECO:0000259" key="3">
    <source>
        <dbReference type="Pfam" id="PF18914"/>
    </source>
</evidence>
<comment type="caution">
    <text evidence="4">The sequence shown here is derived from an EMBL/GenBank/DDBJ whole genome shotgun (WGS) entry which is preliminary data.</text>
</comment>
<dbReference type="Proteomes" id="UP000178162">
    <property type="component" value="Unassembled WGS sequence"/>
</dbReference>
<feature type="coiled-coil region" evidence="1">
    <location>
        <begin position="30"/>
        <end position="61"/>
    </location>
</feature>
<sequence>MKKLILFSTILLFIILSGSVVYAQKKASPAAEARQRVQQRIEELREKKDTKASEIKDSSQELREKLKSRRGHVFGTITSISGTTINIETKKETVKTIFTDNVTKFVQVGQGGKKTIALSDLKVGDKISAVGIAKDENSGLARFVVKFNRSILRRHAVFGTVKSISKDALTLTHLIYTDKIFTVKTTTDTKIKIKDIENASLSDIKVGDRVAASGTIDNKGVITAKRIFVIPGNFAGVKEKESTSSATTSATP</sequence>
<keyword evidence="2" id="KW-0732">Signal</keyword>